<protein>
    <submittedName>
        <fullName evidence="1">Uncharacterized protein</fullName>
    </submittedName>
</protein>
<proteinExistence type="predicted"/>
<evidence type="ECO:0000313" key="1">
    <source>
        <dbReference type="EMBL" id="KAG8047948.1"/>
    </source>
</evidence>
<accession>A0A8J5RL05</accession>
<dbReference type="AlphaFoldDB" id="A0A8J5RL05"/>
<reference evidence="1" key="2">
    <citation type="submission" date="2021-02" db="EMBL/GenBank/DDBJ databases">
        <authorList>
            <person name="Kimball J.A."/>
            <person name="Haas M.W."/>
            <person name="Macchietto M."/>
            <person name="Kono T."/>
            <person name="Duquette J."/>
            <person name="Shao M."/>
        </authorList>
    </citation>
    <scope>NUCLEOTIDE SEQUENCE</scope>
    <source>
        <tissue evidence="1">Fresh leaf tissue</tissue>
    </source>
</reference>
<organism evidence="1 2">
    <name type="scientific">Zizania palustris</name>
    <name type="common">Northern wild rice</name>
    <dbReference type="NCBI Taxonomy" id="103762"/>
    <lineage>
        <taxon>Eukaryota</taxon>
        <taxon>Viridiplantae</taxon>
        <taxon>Streptophyta</taxon>
        <taxon>Embryophyta</taxon>
        <taxon>Tracheophyta</taxon>
        <taxon>Spermatophyta</taxon>
        <taxon>Magnoliopsida</taxon>
        <taxon>Liliopsida</taxon>
        <taxon>Poales</taxon>
        <taxon>Poaceae</taxon>
        <taxon>BOP clade</taxon>
        <taxon>Oryzoideae</taxon>
        <taxon>Oryzeae</taxon>
        <taxon>Zizaniinae</taxon>
        <taxon>Zizania</taxon>
    </lineage>
</organism>
<sequence>MHAAATDSSSIHRCSLLSGTVGRIRAVAFHPTINHSLPPIPPKPPIAPPPPIALLRAPASHHASLLLCA</sequence>
<name>A0A8J5RL05_ZIZPA</name>
<gene>
    <name evidence="1" type="ORF">GUJ93_ZPchr0008g12962</name>
</gene>
<dbReference type="EMBL" id="JAAALK010000290">
    <property type="protein sequence ID" value="KAG8047948.1"/>
    <property type="molecule type" value="Genomic_DNA"/>
</dbReference>
<comment type="caution">
    <text evidence="1">The sequence shown here is derived from an EMBL/GenBank/DDBJ whole genome shotgun (WGS) entry which is preliminary data.</text>
</comment>
<keyword evidence="2" id="KW-1185">Reference proteome</keyword>
<dbReference type="Proteomes" id="UP000729402">
    <property type="component" value="Unassembled WGS sequence"/>
</dbReference>
<evidence type="ECO:0000313" key="2">
    <source>
        <dbReference type="Proteomes" id="UP000729402"/>
    </source>
</evidence>
<reference evidence="1" key="1">
    <citation type="journal article" date="2021" name="bioRxiv">
        <title>Whole Genome Assembly and Annotation of Northern Wild Rice, Zizania palustris L., Supports a Whole Genome Duplication in the Zizania Genus.</title>
        <authorList>
            <person name="Haas M."/>
            <person name="Kono T."/>
            <person name="Macchietto M."/>
            <person name="Millas R."/>
            <person name="McGilp L."/>
            <person name="Shao M."/>
            <person name="Duquette J."/>
            <person name="Hirsch C.N."/>
            <person name="Kimball J."/>
        </authorList>
    </citation>
    <scope>NUCLEOTIDE SEQUENCE</scope>
    <source>
        <tissue evidence="1">Fresh leaf tissue</tissue>
    </source>
</reference>